<dbReference type="InterPro" id="IPR050779">
    <property type="entry name" value="Transglutaminase"/>
</dbReference>
<name>A0A4W3JKR3_CALMI</name>
<evidence type="ECO:0000259" key="2">
    <source>
        <dbReference type="Pfam" id="PF00868"/>
    </source>
</evidence>
<dbReference type="GeneTree" id="ENSGT01050000244866"/>
<reference evidence="4" key="3">
    <citation type="journal article" date="2014" name="Nature">
        <title>Elephant shark genome provides unique insights into gnathostome evolution.</title>
        <authorList>
            <consortium name="International Elephant Shark Genome Sequencing Consortium"/>
            <person name="Venkatesh B."/>
            <person name="Lee A.P."/>
            <person name="Ravi V."/>
            <person name="Maurya A.K."/>
            <person name="Lian M.M."/>
            <person name="Swann J.B."/>
            <person name="Ohta Y."/>
            <person name="Flajnik M.F."/>
            <person name="Sutoh Y."/>
            <person name="Kasahara M."/>
            <person name="Hoon S."/>
            <person name="Gangu V."/>
            <person name="Roy S.W."/>
            <person name="Irimia M."/>
            <person name="Korzh V."/>
            <person name="Kondrychyn I."/>
            <person name="Lim Z.W."/>
            <person name="Tay B.H."/>
            <person name="Tohari S."/>
            <person name="Kong K.W."/>
            <person name="Ho S."/>
            <person name="Lorente-Galdos B."/>
            <person name="Quilez J."/>
            <person name="Marques-Bonet T."/>
            <person name="Raney B.J."/>
            <person name="Ingham P.W."/>
            <person name="Tay A."/>
            <person name="Hillier L.W."/>
            <person name="Minx P."/>
            <person name="Boehm T."/>
            <person name="Wilson R.K."/>
            <person name="Brenner S."/>
            <person name="Warren W.C."/>
        </authorList>
    </citation>
    <scope>NUCLEOTIDE SEQUENCE [LARGE SCALE GENOMIC DNA]</scope>
</reference>
<dbReference type="InterPro" id="IPR014756">
    <property type="entry name" value="Ig_E-set"/>
</dbReference>
<dbReference type="InterPro" id="IPR013783">
    <property type="entry name" value="Ig-like_fold"/>
</dbReference>
<sequence length="145" mass="16193">MANELRGANNKEHRTDEISIKRLILRRGQEFHITVNFSQNGFRDKADKIVLIAETGLKASVTSGTKIFMPLSDSLGKGTWNTRVLYQSGDVLSLAIISSPNARIGRYTLNLQDTTEEQVSELGEFVLLFNPWCTGIKPFNALHTV</sequence>
<dbReference type="Ensembl" id="ENSCMIT00000033191.1">
    <property type="protein sequence ID" value="ENSCMIP00000032690.1"/>
    <property type="gene ID" value="ENSCMIG00000013979.1"/>
</dbReference>
<evidence type="ECO:0000313" key="4">
    <source>
        <dbReference type="Proteomes" id="UP000314986"/>
    </source>
</evidence>
<keyword evidence="4" id="KW-1185">Reference proteome</keyword>
<dbReference type="SUPFAM" id="SSF81296">
    <property type="entry name" value="E set domains"/>
    <property type="match status" value="1"/>
</dbReference>
<dbReference type="GO" id="GO:0003810">
    <property type="term" value="F:protein-glutamine gamma-glutamyltransferase activity"/>
    <property type="evidence" value="ECO:0007669"/>
    <property type="project" value="TreeGrafter"/>
</dbReference>
<feature type="domain" description="Transglutaminase N-terminal" evidence="2">
    <location>
        <begin position="8"/>
        <end position="112"/>
    </location>
</feature>
<protein>
    <recommendedName>
        <fullName evidence="2">Transglutaminase N-terminal domain-containing protein</fullName>
    </recommendedName>
</protein>
<reference evidence="3" key="5">
    <citation type="submission" date="2025-09" db="UniProtKB">
        <authorList>
            <consortium name="Ensembl"/>
        </authorList>
    </citation>
    <scope>IDENTIFICATION</scope>
</reference>
<dbReference type="Proteomes" id="UP000314986">
    <property type="component" value="Unassembled WGS sequence"/>
</dbReference>
<dbReference type="GO" id="GO:0005739">
    <property type="term" value="C:mitochondrion"/>
    <property type="evidence" value="ECO:0007669"/>
    <property type="project" value="TreeGrafter"/>
</dbReference>
<reference evidence="4" key="2">
    <citation type="journal article" date="2007" name="PLoS Biol.">
        <title>Survey sequencing and comparative analysis of the elephant shark (Callorhinchus milii) genome.</title>
        <authorList>
            <person name="Venkatesh B."/>
            <person name="Kirkness E.F."/>
            <person name="Loh Y.H."/>
            <person name="Halpern A.L."/>
            <person name="Lee A.P."/>
            <person name="Johnson J."/>
            <person name="Dandona N."/>
            <person name="Viswanathan L.D."/>
            <person name="Tay A."/>
            <person name="Venter J.C."/>
            <person name="Strausberg R.L."/>
            <person name="Brenner S."/>
        </authorList>
    </citation>
    <scope>NUCLEOTIDE SEQUENCE [LARGE SCALE GENOMIC DNA]</scope>
</reference>
<evidence type="ECO:0000256" key="1">
    <source>
        <dbReference type="ARBA" id="ARBA00005968"/>
    </source>
</evidence>
<proteinExistence type="inferred from homology"/>
<reference evidence="3" key="4">
    <citation type="submission" date="2025-08" db="UniProtKB">
        <authorList>
            <consortium name="Ensembl"/>
        </authorList>
    </citation>
    <scope>IDENTIFICATION</scope>
</reference>
<dbReference type="OMA" id="CTSKSHY"/>
<comment type="similarity">
    <text evidence="1">Belongs to the transglutaminase superfamily. Transglutaminase family.</text>
</comment>
<dbReference type="PANTHER" id="PTHR11590">
    <property type="entry name" value="PROTEIN-GLUTAMINE GAMMA-GLUTAMYLTRANSFERASE"/>
    <property type="match status" value="1"/>
</dbReference>
<reference evidence="4" key="1">
    <citation type="journal article" date="2006" name="Science">
        <title>Ancient noncoding elements conserved in the human genome.</title>
        <authorList>
            <person name="Venkatesh B."/>
            <person name="Kirkness E.F."/>
            <person name="Loh Y.H."/>
            <person name="Halpern A.L."/>
            <person name="Lee A.P."/>
            <person name="Johnson J."/>
            <person name="Dandona N."/>
            <person name="Viswanathan L.D."/>
            <person name="Tay A."/>
            <person name="Venter J.C."/>
            <person name="Strausberg R.L."/>
            <person name="Brenner S."/>
        </authorList>
    </citation>
    <scope>NUCLEOTIDE SEQUENCE [LARGE SCALE GENOMIC DNA]</scope>
</reference>
<dbReference type="Pfam" id="PF00868">
    <property type="entry name" value="Transglut_N"/>
    <property type="match status" value="1"/>
</dbReference>
<dbReference type="PANTHER" id="PTHR11590:SF6">
    <property type="entry name" value="PROTEIN-GLUTAMINE GAMMA-GLUTAMYLTRANSFERASE 2"/>
    <property type="match status" value="1"/>
</dbReference>
<dbReference type="InParanoid" id="A0A4W3JKR3"/>
<dbReference type="AlphaFoldDB" id="A0A4W3JKR3"/>
<accession>A0A4W3JKR3</accession>
<evidence type="ECO:0000313" key="3">
    <source>
        <dbReference type="Ensembl" id="ENSCMIP00000032690.1"/>
    </source>
</evidence>
<dbReference type="Gene3D" id="2.60.40.10">
    <property type="entry name" value="Immunoglobulins"/>
    <property type="match status" value="1"/>
</dbReference>
<organism evidence="3 4">
    <name type="scientific">Callorhinchus milii</name>
    <name type="common">Ghost shark</name>
    <dbReference type="NCBI Taxonomy" id="7868"/>
    <lineage>
        <taxon>Eukaryota</taxon>
        <taxon>Metazoa</taxon>
        <taxon>Chordata</taxon>
        <taxon>Craniata</taxon>
        <taxon>Vertebrata</taxon>
        <taxon>Chondrichthyes</taxon>
        <taxon>Holocephali</taxon>
        <taxon>Chimaeriformes</taxon>
        <taxon>Callorhinchidae</taxon>
        <taxon>Callorhinchus</taxon>
    </lineage>
</organism>
<dbReference type="InterPro" id="IPR001102">
    <property type="entry name" value="Transglutaminase_N"/>
</dbReference>